<comment type="caution">
    <text evidence="2">The sequence shown here is derived from an EMBL/GenBank/DDBJ whole genome shotgun (WGS) entry which is preliminary data.</text>
</comment>
<evidence type="ECO:0000313" key="3">
    <source>
        <dbReference type="Proteomes" id="UP000636755"/>
    </source>
</evidence>
<dbReference type="Gene3D" id="1.10.1330.10">
    <property type="entry name" value="Dockerin domain"/>
    <property type="match status" value="1"/>
</dbReference>
<evidence type="ECO:0008006" key="4">
    <source>
        <dbReference type="Google" id="ProtNLM"/>
    </source>
</evidence>
<dbReference type="InterPro" id="IPR002105">
    <property type="entry name" value="Dockerin_1_rpt"/>
</dbReference>
<feature type="chain" id="PRO_5046266349" description="Dockerin domain-containing protein" evidence="1">
    <location>
        <begin position="30"/>
        <end position="113"/>
    </location>
</feature>
<reference evidence="2 3" key="1">
    <citation type="submission" date="2020-08" db="EMBL/GenBank/DDBJ databases">
        <title>Genome public.</title>
        <authorList>
            <person name="Liu C."/>
            <person name="Sun Q."/>
        </authorList>
    </citation>
    <scope>NUCLEOTIDE SEQUENCE [LARGE SCALE GENOMIC DNA]</scope>
    <source>
        <strain evidence="2 3">NSJ-71</strain>
    </source>
</reference>
<dbReference type="CDD" id="cd14256">
    <property type="entry name" value="Dockerin_I"/>
    <property type="match status" value="1"/>
</dbReference>
<keyword evidence="1" id="KW-0732">Signal</keyword>
<evidence type="ECO:0000256" key="1">
    <source>
        <dbReference type="SAM" id="SignalP"/>
    </source>
</evidence>
<proteinExistence type="predicted"/>
<feature type="signal peptide" evidence="1">
    <location>
        <begin position="1"/>
        <end position="29"/>
    </location>
</feature>
<accession>A0ABR7HIC0</accession>
<dbReference type="RefSeq" id="WP_022235411.1">
    <property type="nucleotide sequence ID" value="NZ_JACOPS010000001.1"/>
</dbReference>
<sequence>MKLIKKSVSILLSSMMLVGCTVTALTANASTGGQLCSKYATNPNGKVGIQKTITIDGDVTVDDVTLLQLYVAGDKSLDANAQLKADVNRDGIIDILDCTEIQLYVAGNIPNLG</sequence>
<keyword evidence="3" id="KW-1185">Reference proteome</keyword>
<protein>
    <recommendedName>
        <fullName evidence="4">Dockerin domain-containing protein</fullName>
    </recommendedName>
</protein>
<dbReference type="EMBL" id="JACOPS010000001">
    <property type="protein sequence ID" value="MBC5727220.1"/>
    <property type="molecule type" value="Genomic_DNA"/>
</dbReference>
<dbReference type="Proteomes" id="UP000636755">
    <property type="component" value="Unassembled WGS sequence"/>
</dbReference>
<organism evidence="2 3">
    <name type="scientific">Ruminococcus intestinalis</name>
    <dbReference type="NCBI Taxonomy" id="2763066"/>
    <lineage>
        <taxon>Bacteria</taxon>
        <taxon>Bacillati</taxon>
        <taxon>Bacillota</taxon>
        <taxon>Clostridia</taxon>
        <taxon>Eubacteriales</taxon>
        <taxon>Oscillospiraceae</taxon>
        <taxon>Ruminococcus</taxon>
    </lineage>
</organism>
<dbReference type="SUPFAM" id="SSF63446">
    <property type="entry name" value="Type I dockerin domain"/>
    <property type="match status" value="1"/>
</dbReference>
<dbReference type="Pfam" id="PF00404">
    <property type="entry name" value="Dockerin_1"/>
    <property type="match status" value="1"/>
</dbReference>
<gene>
    <name evidence="2" type="ORF">H8R91_01490</name>
</gene>
<dbReference type="PROSITE" id="PS51257">
    <property type="entry name" value="PROKAR_LIPOPROTEIN"/>
    <property type="match status" value="1"/>
</dbReference>
<evidence type="ECO:0000313" key="2">
    <source>
        <dbReference type="EMBL" id="MBC5727220.1"/>
    </source>
</evidence>
<name>A0ABR7HIC0_9FIRM</name>
<dbReference type="InterPro" id="IPR036439">
    <property type="entry name" value="Dockerin_dom_sf"/>
</dbReference>